<evidence type="ECO:0000256" key="1">
    <source>
        <dbReference type="SAM" id="MobiDB-lite"/>
    </source>
</evidence>
<organism evidence="3 4">
    <name type="scientific">Persicitalea jodogahamensis</name>
    <dbReference type="NCBI Taxonomy" id="402147"/>
    <lineage>
        <taxon>Bacteria</taxon>
        <taxon>Pseudomonadati</taxon>
        <taxon>Bacteroidota</taxon>
        <taxon>Cytophagia</taxon>
        <taxon>Cytophagales</taxon>
        <taxon>Spirosomataceae</taxon>
        <taxon>Persicitalea</taxon>
    </lineage>
</organism>
<feature type="compositionally biased region" description="Polar residues" evidence="1">
    <location>
        <begin position="31"/>
        <end position="40"/>
    </location>
</feature>
<feature type="compositionally biased region" description="Polar residues" evidence="1">
    <location>
        <begin position="8"/>
        <end position="18"/>
    </location>
</feature>
<dbReference type="Pfam" id="PF11827">
    <property type="entry name" value="DUF3347"/>
    <property type="match status" value="1"/>
</dbReference>
<evidence type="ECO:0000313" key="3">
    <source>
        <dbReference type="EMBL" id="GHB87629.1"/>
    </source>
</evidence>
<gene>
    <name evidence="3" type="ORF">GCM10007390_49490</name>
</gene>
<evidence type="ECO:0000259" key="2">
    <source>
        <dbReference type="Pfam" id="PF11827"/>
    </source>
</evidence>
<proteinExistence type="predicted"/>
<keyword evidence="4" id="KW-1185">Reference proteome</keyword>
<dbReference type="Proteomes" id="UP000598271">
    <property type="component" value="Unassembled WGS sequence"/>
</dbReference>
<dbReference type="EMBL" id="BMXF01000008">
    <property type="protein sequence ID" value="GHB87629.1"/>
    <property type="molecule type" value="Genomic_DNA"/>
</dbReference>
<evidence type="ECO:0000313" key="4">
    <source>
        <dbReference type="Proteomes" id="UP000598271"/>
    </source>
</evidence>
<comment type="caution">
    <text evidence="3">The sequence shown here is derived from an EMBL/GenBank/DDBJ whole genome shotgun (WGS) entry which is preliminary data.</text>
</comment>
<name>A0A8J3DFV3_9BACT</name>
<accession>A0A8J3DFV3</accession>
<feature type="compositionally biased region" description="Basic and acidic residues" evidence="1">
    <location>
        <begin position="19"/>
        <end position="30"/>
    </location>
</feature>
<dbReference type="InterPro" id="IPR021782">
    <property type="entry name" value="DUF3347"/>
</dbReference>
<feature type="region of interest" description="Disordered" evidence="1">
    <location>
        <begin position="1"/>
        <end position="44"/>
    </location>
</feature>
<reference evidence="3 4" key="1">
    <citation type="journal article" date="2014" name="Int. J. Syst. Evol. Microbiol.">
        <title>Complete genome sequence of Corynebacterium casei LMG S-19264T (=DSM 44701T), isolated from a smear-ripened cheese.</title>
        <authorList>
            <consortium name="US DOE Joint Genome Institute (JGI-PGF)"/>
            <person name="Walter F."/>
            <person name="Albersmeier A."/>
            <person name="Kalinowski J."/>
            <person name="Ruckert C."/>
        </authorList>
    </citation>
    <scope>NUCLEOTIDE SEQUENCE [LARGE SCALE GENOMIC DNA]</scope>
    <source>
        <strain evidence="3 4">KCTC 12866</strain>
    </source>
</reference>
<feature type="domain" description="DUF3347" evidence="2">
    <location>
        <begin position="54"/>
        <end position="145"/>
    </location>
</feature>
<protein>
    <recommendedName>
        <fullName evidence="2">DUF3347 domain-containing protein</fullName>
    </recommendedName>
</protein>
<dbReference type="AlphaFoldDB" id="A0A8J3DFV3"/>
<sequence length="193" mass="21211">MLTACGNDRSQQSAGQTEMNHDADEHEHEGTASTTMSNASMDGPIRKSDKAAAILDSYLAIKNALASDNSAEAATSGEAMVKAFASFDRASLDAKRQSDYDEIVEDAREHAEHIGENSGKIDHQREHFDLLSKDMMELVSVVGSDRTLYLDHCPMYNDNKGADWLSVSERIENPYYGSKMLTCGSMKNEIVPQ</sequence>